<sequence>MKARPVRKPAVHPSATRAPLRHLRAQSGPAEVSCTPLTSEPPLACTAYAPLTSEPPLTYEAALTSEPSVPTRAGD</sequence>
<name>A0ABQ3EJL5_9ACTN</name>
<dbReference type="EMBL" id="BMVP01000001">
    <property type="protein sequence ID" value="GHB40255.1"/>
    <property type="molecule type" value="Genomic_DNA"/>
</dbReference>
<dbReference type="Proteomes" id="UP000642673">
    <property type="component" value="Unassembled WGS sequence"/>
</dbReference>
<evidence type="ECO:0000256" key="1">
    <source>
        <dbReference type="SAM" id="MobiDB-lite"/>
    </source>
</evidence>
<protein>
    <submittedName>
        <fullName evidence="2">Uncharacterized protein</fullName>
    </submittedName>
</protein>
<organism evidence="2 3">
    <name type="scientific">Streptomyces cirratus</name>
    <dbReference type="NCBI Taxonomy" id="68187"/>
    <lineage>
        <taxon>Bacteria</taxon>
        <taxon>Bacillati</taxon>
        <taxon>Actinomycetota</taxon>
        <taxon>Actinomycetes</taxon>
        <taxon>Kitasatosporales</taxon>
        <taxon>Streptomycetaceae</taxon>
        <taxon>Streptomyces</taxon>
    </lineage>
</organism>
<keyword evidence="3" id="KW-1185">Reference proteome</keyword>
<proteinExistence type="predicted"/>
<evidence type="ECO:0000313" key="2">
    <source>
        <dbReference type="EMBL" id="GHB40255.1"/>
    </source>
</evidence>
<dbReference type="RefSeq" id="WP_190182811.1">
    <property type="nucleotide sequence ID" value="NZ_BMVP01000001.1"/>
</dbReference>
<reference evidence="3" key="1">
    <citation type="journal article" date="2019" name="Int. J. Syst. Evol. Microbiol.">
        <title>The Global Catalogue of Microorganisms (GCM) 10K type strain sequencing project: providing services to taxonomists for standard genome sequencing and annotation.</title>
        <authorList>
            <consortium name="The Broad Institute Genomics Platform"/>
            <consortium name="The Broad Institute Genome Sequencing Center for Infectious Disease"/>
            <person name="Wu L."/>
            <person name="Ma J."/>
        </authorList>
    </citation>
    <scope>NUCLEOTIDE SEQUENCE [LARGE SCALE GENOMIC DNA]</scope>
    <source>
        <strain evidence="3">JCM 4738</strain>
    </source>
</reference>
<feature type="region of interest" description="Disordered" evidence="1">
    <location>
        <begin position="1"/>
        <end position="35"/>
    </location>
</feature>
<gene>
    <name evidence="2" type="ORF">GCM10010347_07280</name>
</gene>
<feature type="compositionally biased region" description="Basic residues" evidence="1">
    <location>
        <begin position="1"/>
        <end position="10"/>
    </location>
</feature>
<accession>A0ABQ3EJL5</accession>
<evidence type="ECO:0000313" key="3">
    <source>
        <dbReference type="Proteomes" id="UP000642673"/>
    </source>
</evidence>
<comment type="caution">
    <text evidence="2">The sequence shown here is derived from an EMBL/GenBank/DDBJ whole genome shotgun (WGS) entry which is preliminary data.</text>
</comment>